<evidence type="ECO:0008006" key="2">
    <source>
        <dbReference type="Google" id="ProtNLM"/>
    </source>
</evidence>
<gene>
    <name evidence="1" type="ORF">GALL_366740</name>
</gene>
<organism evidence="1">
    <name type="scientific">mine drainage metagenome</name>
    <dbReference type="NCBI Taxonomy" id="410659"/>
    <lineage>
        <taxon>unclassified sequences</taxon>
        <taxon>metagenomes</taxon>
        <taxon>ecological metagenomes</taxon>
    </lineage>
</organism>
<reference evidence="1" key="1">
    <citation type="submission" date="2016-10" db="EMBL/GenBank/DDBJ databases">
        <title>Sequence of Gallionella enrichment culture.</title>
        <authorList>
            <person name="Poehlein A."/>
            <person name="Muehling M."/>
            <person name="Daniel R."/>
        </authorList>
    </citation>
    <scope>NUCLEOTIDE SEQUENCE</scope>
</reference>
<evidence type="ECO:0000313" key="1">
    <source>
        <dbReference type="EMBL" id="OIQ81548.1"/>
    </source>
</evidence>
<dbReference type="AlphaFoldDB" id="A0A1J5QNM3"/>
<sequence length="235" mass="25088">MKTLLAICMFLSVAVGWADETPPPSTPIAATVKGEVLEVRDVESYTYLRLKTRDGETWAAVNKSAVTKGSEVTIENVMVMNNFESKTLKKTFKTIIFGTLRVAGANPAAGGDVAAAHAGLSRPADIGDSHVPKATGANARTVAEINTKRTELKDQPVLVRGKVVKYNPEIMGKNWIHLRDGSGTAAGMTNDILVTTQDQAKVGDIVTAKGVVRTDKDFGAGYAYKVLIEDATLKP</sequence>
<proteinExistence type="predicted"/>
<protein>
    <recommendedName>
        <fullName evidence="2">Nucleotide-binding protein</fullName>
    </recommendedName>
</protein>
<name>A0A1J5QNM3_9ZZZZ</name>
<accession>A0A1J5QNM3</accession>
<comment type="caution">
    <text evidence="1">The sequence shown here is derived from an EMBL/GenBank/DDBJ whole genome shotgun (WGS) entry which is preliminary data.</text>
</comment>
<dbReference type="EMBL" id="MLJW01000910">
    <property type="protein sequence ID" value="OIQ81548.1"/>
    <property type="molecule type" value="Genomic_DNA"/>
</dbReference>